<dbReference type="OrthoDB" id="9803968at2"/>
<evidence type="ECO:0000256" key="1">
    <source>
        <dbReference type="ARBA" id="ARBA00022450"/>
    </source>
</evidence>
<sequence length="508" mass="55823">MLLQTNFQVSETRAFFEMLREEMQKTPEAEVGTLTETASFTKILDIADIIRAQLHDIGSDRDAVVAICAEKSPHSVAAILGVLSSGLAYAPLDPSHPDTRLTSILDDLAPPVLIVDDATRSRFEVWARRSGTQLLTFSELPKTVPPVPVASGAQRSLAAVLHTSGSTGKPKRVLIEAPALDAFQSWVVGEISIDIDDCVLSHAPFAFDLSFLDIFASLAGGACLALADTKTARNGPKLVEMMQQHNVTIWHSAPSALKLVAEAACELTLPQVRCVLFAGEPMQSRLLRQLFRIFPNARFINIYGCTETNDTFFYDVPRIDTPDPLPLGRKLPYVDYILVDNADMPVSGEGQGELWVRCPTMMRGYSDQQLTAKATGWRDGVGYYRTGDMVRRDANGMVHFIGRNDTIVKLSGVRVDLNEIEACLQAHPLVDEAAAYVDKSGDTAVLNAFVSSKSDELNSIDLRLYLMKRLPTAAIPRKFTISIQEVPKNSNGKACRRMLEQQLVETQT</sequence>
<proteinExistence type="predicted"/>
<dbReference type="InterPro" id="IPR020845">
    <property type="entry name" value="AMP-binding_CS"/>
</dbReference>
<dbReference type="PROSITE" id="PS00455">
    <property type="entry name" value="AMP_BINDING"/>
    <property type="match status" value="1"/>
</dbReference>
<dbReference type="AlphaFoldDB" id="A0A1I6GDC8"/>
<organism evidence="5 6">
    <name type="scientific">Litoreibacter janthinus</name>
    <dbReference type="NCBI Taxonomy" id="670154"/>
    <lineage>
        <taxon>Bacteria</taxon>
        <taxon>Pseudomonadati</taxon>
        <taxon>Pseudomonadota</taxon>
        <taxon>Alphaproteobacteria</taxon>
        <taxon>Rhodobacterales</taxon>
        <taxon>Roseobacteraceae</taxon>
        <taxon>Litoreibacter</taxon>
    </lineage>
</organism>
<dbReference type="RefSeq" id="WP_090213902.1">
    <property type="nucleotide sequence ID" value="NZ_FOYO01000001.1"/>
</dbReference>
<dbReference type="PANTHER" id="PTHR44845:SF6">
    <property type="entry name" value="BETA-ALANINE-ACTIVATING ENZYME"/>
    <property type="match status" value="1"/>
</dbReference>
<dbReference type="InterPro" id="IPR000873">
    <property type="entry name" value="AMP-dep_synth/lig_dom"/>
</dbReference>
<protein>
    <submittedName>
        <fullName evidence="5">Amino acid adenylation domain-containing protein</fullName>
    </submittedName>
</protein>
<keyword evidence="1" id="KW-0596">Phosphopantetheine</keyword>
<dbReference type="InterPro" id="IPR045851">
    <property type="entry name" value="AMP-bd_C_sf"/>
</dbReference>
<name>A0A1I6GDC8_9RHOB</name>
<evidence type="ECO:0000313" key="6">
    <source>
        <dbReference type="Proteomes" id="UP000199658"/>
    </source>
</evidence>
<reference evidence="6" key="1">
    <citation type="submission" date="2016-10" db="EMBL/GenBank/DDBJ databases">
        <authorList>
            <person name="Varghese N."/>
            <person name="Submissions S."/>
        </authorList>
    </citation>
    <scope>NUCLEOTIDE SEQUENCE [LARGE SCALE GENOMIC DNA]</scope>
    <source>
        <strain evidence="6">DSM 26921</strain>
    </source>
</reference>
<accession>A0A1I6GDC8</accession>
<feature type="domain" description="AMP-dependent synthetase/ligase" evidence="3">
    <location>
        <begin position="21"/>
        <end position="365"/>
    </location>
</feature>
<dbReference type="Pfam" id="PF00501">
    <property type="entry name" value="AMP-binding"/>
    <property type="match status" value="1"/>
</dbReference>
<dbReference type="STRING" id="670154.SAMN04488002_1271"/>
<dbReference type="InterPro" id="IPR025110">
    <property type="entry name" value="AMP-bd_C"/>
</dbReference>
<feature type="domain" description="AMP-binding enzyme C-terminal" evidence="4">
    <location>
        <begin position="419"/>
        <end position="493"/>
    </location>
</feature>
<dbReference type="InterPro" id="IPR042099">
    <property type="entry name" value="ANL_N_sf"/>
</dbReference>
<evidence type="ECO:0000313" key="5">
    <source>
        <dbReference type="EMBL" id="SFR40131.1"/>
    </source>
</evidence>
<evidence type="ECO:0000259" key="3">
    <source>
        <dbReference type="Pfam" id="PF00501"/>
    </source>
</evidence>
<dbReference type="Gene3D" id="3.40.50.12780">
    <property type="entry name" value="N-terminal domain of ligase-like"/>
    <property type="match status" value="1"/>
</dbReference>
<dbReference type="SUPFAM" id="SSF56801">
    <property type="entry name" value="Acetyl-CoA synthetase-like"/>
    <property type="match status" value="1"/>
</dbReference>
<keyword evidence="2" id="KW-0597">Phosphoprotein</keyword>
<dbReference type="Gene3D" id="3.30.300.30">
    <property type="match status" value="1"/>
</dbReference>
<keyword evidence="6" id="KW-1185">Reference proteome</keyword>
<evidence type="ECO:0000259" key="4">
    <source>
        <dbReference type="Pfam" id="PF13193"/>
    </source>
</evidence>
<dbReference type="Proteomes" id="UP000199658">
    <property type="component" value="Unassembled WGS sequence"/>
</dbReference>
<evidence type="ECO:0000256" key="2">
    <source>
        <dbReference type="ARBA" id="ARBA00022553"/>
    </source>
</evidence>
<gene>
    <name evidence="5" type="ORF">SAMN04488002_1271</name>
</gene>
<dbReference type="PANTHER" id="PTHR44845">
    <property type="entry name" value="CARRIER DOMAIN-CONTAINING PROTEIN"/>
    <property type="match status" value="1"/>
</dbReference>
<dbReference type="EMBL" id="FOYO01000001">
    <property type="protein sequence ID" value="SFR40131.1"/>
    <property type="molecule type" value="Genomic_DNA"/>
</dbReference>
<dbReference type="Pfam" id="PF13193">
    <property type="entry name" value="AMP-binding_C"/>
    <property type="match status" value="1"/>
</dbReference>